<gene>
    <name evidence="1" type="ORF">GMARGA_LOCUS26189</name>
</gene>
<dbReference type="EMBL" id="CAJVQB010030090">
    <property type="protein sequence ID" value="CAG8815049.1"/>
    <property type="molecule type" value="Genomic_DNA"/>
</dbReference>
<evidence type="ECO:0000313" key="1">
    <source>
        <dbReference type="EMBL" id="CAG8815049.1"/>
    </source>
</evidence>
<accession>A0ABN7W3I8</accession>
<reference evidence="1 2" key="1">
    <citation type="submission" date="2021-06" db="EMBL/GenBank/DDBJ databases">
        <authorList>
            <person name="Kallberg Y."/>
            <person name="Tangrot J."/>
            <person name="Rosling A."/>
        </authorList>
    </citation>
    <scope>NUCLEOTIDE SEQUENCE [LARGE SCALE GENOMIC DNA]</scope>
    <source>
        <strain evidence="1 2">120-4 pot B 10/14</strain>
    </source>
</reference>
<feature type="non-terminal residue" evidence="1">
    <location>
        <position position="1"/>
    </location>
</feature>
<name>A0ABN7W3I8_GIGMA</name>
<keyword evidence="2" id="KW-1185">Reference proteome</keyword>
<dbReference type="Proteomes" id="UP000789901">
    <property type="component" value="Unassembled WGS sequence"/>
</dbReference>
<sequence>INSVIVGMTTQTAKNIRNDLALDFYVEERIGEKEPPSFWVQAKHNTSNRYLFAKTNTINQTSRSTTALLISTITYQHDNETAFRNTL</sequence>
<comment type="caution">
    <text evidence="1">The sequence shown here is derived from an EMBL/GenBank/DDBJ whole genome shotgun (WGS) entry which is preliminary data.</text>
</comment>
<proteinExistence type="predicted"/>
<organism evidence="1 2">
    <name type="scientific">Gigaspora margarita</name>
    <dbReference type="NCBI Taxonomy" id="4874"/>
    <lineage>
        <taxon>Eukaryota</taxon>
        <taxon>Fungi</taxon>
        <taxon>Fungi incertae sedis</taxon>
        <taxon>Mucoromycota</taxon>
        <taxon>Glomeromycotina</taxon>
        <taxon>Glomeromycetes</taxon>
        <taxon>Diversisporales</taxon>
        <taxon>Gigasporaceae</taxon>
        <taxon>Gigaspora</taxon>
    </lineage>
</organism>
<evidence type="ECO:0000313" key="2">
    <source>
        <dbReference type="Proteomes" id="UP000789901"/>
    </source>
</evidence>
<protein>
    <submittedName>
        <fullName evidence="1">20168_t:CDS:1</fullName>
    </submittedName>
</protein>